<dbReference type="PANTHER" id="PTHR13296:SF0">
    <property type="entry name" value="PRE-MRNA-SPLICING FACTOR SPF27"/>
    <property type="match status" value="1"/>
</dbReference>
<organism evidence="7">
    <name type="scientific">Ostreococcus tauri</name>
    <name type="common">Marine green alga</name>
    <dbReference type="NCBI Taxonomy" id="70448"/>
    <lineage>
        <taxon>Eukaryota</taxon>
        <taxon>Viridiplantae</taxon>
        <taxon>Chlorophyta</taxon>
        <taxon>Mamiellophyceae</taxon>
        <taxon>Mamiellales</taxon>
        <taxon>Bathycoccaceae</taxon>
        <taxon>Ostreococcus</taxon>
    </lineage>
</organism>
<keyword evidence="5" id="KW-0508">mRNA splicing</keyword>
<dbReference type="GO" id="GO:0071011">
    <property type="term" value="C:precatalytic spliceosome"/>
    <property type="evidence" value="ECO:0007669"/>
    <property type="project" value="TreeGrafter"/>
</dbReference>
<reference evidence="7" key="1">
    <citation type="submission" date="2017-04" db="EMBL/GenBank/DDBJ databases">
        <title>Population genomics of picophytoplankton unveils novel chromosome hypervariability.</title>
        <authorList>
            <consortium name="DOE Joint Genome Institute"/>
            <person name="Blanc-Mathieu R."/>
            <person name="Krasovec M."/>
            <person name="Hebrard M."/>
            <person name="Yau S."/>
            <person name="Desgranges E."/>
            <person name="Martin J."/>
            <person name="Schackwitz W."/>
            <person name="Kuo A."/>
            <person name="Salin G."/>
            <person name="Donnadieu C."/>
            <person name="Desdevises Y."/>
            <person name="Sanchez-Ferandin S."/>
            <person name="Moreau H."/>
            <person name="Rivals E."/>
            <person name="Grigoriev I.V."/>
            <person name="Grimsley N."/>
            <person name="Eyre-Walker A."/>
            <person name="Piganeau G."/>
        </authorList>
    </citation>
    <scope>NUCLEOTIDE SEQUENCE [LARGE SCALE GENOMIC DNA]</scope>
    <source>
        <strain evidence="7">RCC 1115</strain>
    </source>
</reference>
<evidence type="ECO:0000313" key="7">
    <source>
        <dbReference type="EMBL" id="OUS47516.1"/>
    </source>
</evidence>
<dbReference type="AlphaFoldDB" id="A0A1Y5IDC9"/>
<dbReference type="GO" id="GO:0006397">
    <property type="term" value="P:mRNA processing"/>
    <property type="evidence" value="ECO:0007669"/>
    <property type="project" value="UniProtKB-KW"/>
</dbReference>
<evidence type="ECO:0000256" key="3">
    <source>
        <dbReference type="ARBA" id="ARBA00022664"/>
    </source>
</evidence>
<comment type="similarity">
    <text evidence="2">Belongs to the SPF27 family.</text>
</comment>
<dbReference type="GO" id="GO:0071013">
    <property type="term" value="C:catalytic step 2 spliceosome"/>
    <property type="evidence" value="ECO:0007669"/>
    <property type="project" value="TreeGrafter"/>
</dbReference>
<evidence type="ECO:0000256" key="4">
    <source>
        <dbReference type="ARBA" id="ARBA00022728"/>
    </source>
</evidence>
<protein>
    <submittedName>
        <fullName evidence="7">Breast carcinoma amplified sequence 2-domain-containing protein</fullName>
    </submittedName>
</protein>
<keyword evidence="6" id="KW-0539">Nucleus</keyword>
<evidence type="ECO:0000256" key="5">
    <source>
        <dbReference type="ARBA" id="ARBA00023187"/>
    </source>
</evidence>
<dbReference type="GO" id="GO:0008380">
    <property type="term" value="P:RNA splicing"/>
    <property type="evidence" value="ECO:0007669"/>
    <property type="project" value="UniProtKB-KW"/>
</dbReference>
<accession>A0A1Y5IDC9</accession>
<dbReference type="InterPro" id="IPR008409">
    <property type="entry name" value="SPF27"/>
</dbReference>
<proteinExistence type="inferred from homology"/>
<keyword evidence="3" id="KW-0507">mRNA processing</keyword>
<evidence type="ECO:0000256" key="1">
    <source>
        <dbReference type="ARBA" id="ARBA00004123"/>
    </source>
</evidence>
<evidence type="ECO:0000256" key="2">
    <source>
        <dbReference type="ARBA" id="ARBA00010788"/>
    </source>
</evidence>
<dbReference type="Proteomes" id="UP000195557">
    <property type="component" value="Unassembled WGS sequence"/>
</dbReference>
<dbReference type="PANTHER" id="PTHR13296">
    <property type="entry name" value="BCAS2 PROTEIN"/>
    <property type="match status" value="1"/>
</dbReference>
<sequence>MDALPYVDDVSADARAAIDALIDAEARTRSRRVDDVEDDAATTPDAGARSMDLARCRLDRPVVDDLPSWTRAIANAEAQLEHQRARVVNLELAMTRGEGAWRARCDATAATLKAFEAEVASTRTRATATNAARKLSQEAAKEVFGALEREWYATTRKCAAMEGAIGELERRLGRDA</sequence>
<gene>
    <name evidence="7" type="ORF">BE221DRAFT_191091</name>
</gene>
<name>A0A1Y5IDC9_OSTTA</name>
<keyword evidence="4" id="KW-0747">Spliceosome</keyword>
<dbReference type="EMBL" id="KZ155778">
    <property type="protein sequence ID" value="OUS47516.1"/>
    <property type="molecule type" value="Genomic_DNA"/>
</dbReference>
<dbReference type="GO" id="GO:0000974">
    <property type="term" value="C:Prp19 complex"/>
    <property type="evidence" value="ECO:0007669"/>
    <property type="project" value="TreeGrafter"/>
</dbReference>
<comment type="subcellular location">
    <subcellularLocation>
        <location evidence="1">Nucleus</location>
    </subcellularLocation>
</comment>
<evidence type="ECO:0000256" key="6">
    <source>
        <dbReference type="ARBA" id="ARBA00023242"/>
    </source>
</evidence>
<dbReference type="Pfam" id="PF05700">
    <property type="entry name" value="BCAS2"/>
    <property type="match status" value="1"/>
</dbReference>